<evidence type="ECO:0000313" key="1">
    <source>
        <dbReference type="EMBL" id="CAF1123025.1"/>
    </source>
</evidence>
<comment type="caution">
    <text evidence="1">The sequence shown here is derived from an EMBL/GenBank/DDBJ whole genome shotgun (WGS) entry which is preliminary data.</text>
</comment>
<sequence>MFDFHYDLCCRIARDIAIYYKWQGEKFYELQQFPYAHACFSAAKQLLTRANKLLQPEFPFEIPGLNEMLISALQEKNLAEQALSGQNAEIT</sequence>
<evidence type="ECO:0008006" key="4">
    <source>
        <dbReference type="Google" id="ProtNLM"/>
    </source>
</evidence>
<dbReference type="EMBL" id="CAJOBB010007450">
    <property type="protein sequence ID" value="CAF4186837.1"/>
    <property type="molecule type" value="Genomic_DNA"/>
</dbReference>
<accession>A0A814QQY7</accession>
<gene>
    <name evidence="1" type="ORF">IZO911_LOCUS24253</name>
    <name evidence="2" type="ORF">KXQ929_LOCUS39282</name>
</gene>
<dbReference type="Proteomes" id="UP000663860">
    <property type="component" value="Unassembled WGS sequence"/>
</dbReference>
<dbReference type="EMBL" id="CAJNOE010000290">
    <property type="protein sequence ID" value="CAF1123025.1"/>
    <property type="molecule type" value="Genomic_DNA"/>
</dbReference>
<proteinExistence type="predicted"/>
<evidence type="ECO:0000313" key="3">
    <source>
        <dbReference type="Proteomes" id="UP000663860"/>
    </source>
</evidence>
<dbReference type="AlphaFoldDB" id="A0A814QQY7"/>
<name>A0A814QQY7_9BILA</name>
<dbReference type="Proteomes" id="UP000663868">
    <property type="component" value="Unassembled WGS sequence"/>
</dbReference>
<reference evidence="1" key="1">
    <citation type="submission" date="2021-02" db="EMBL/GenBank/DDBJ databases">
        <authorList>
            <person name="Nowell W R."/>
        </authorList>
    </citation>
    <scope>NUCLEOTIDE SEQUENCE</scope>
</reference>
<organism evidence="1 3">
    <name type="scientific">Adineta steineri</name>
    <dbReference type="NCBI Taxonomy" id="433720"/>
    <lineage>
        <taxon>Eukaryota</taxon>
        <taxon>Metazoa</taxon>
        <taxon>Spiralia</taxon>
        <taxon>Gnathifera</taxon>
        <taxon>Rotifera</taxon>
        <taxon>Eurotatoria</taxon>
        <taxon>Bdelloidea</taxon>
        <taxon>Adinetida</taxon>
        <taxon>Adinetidae</taxon>
        <taxon>Adineta</taxon>
    </lineage>
</organism>
<evidence type="ECO:0000313" key="2">
    <source>
        <dbReference type="EMBL" id="CAF4186837.1"/>
    </source>
</evidence>
<protein>
    <recommendedName>
        <fullName evidence="4">HEPN domain-containing protein</fullName>
    </recommendedName>
</protein>